<reference evidence="4 5" key="1">
    <citation type="submission" date="2018-10" db="EMBL/GenBank/DDBJ databases">
        <title>Genome assembly for a Yunnan-Guizhou Plateau 3E fish, Anabarilius grahami (Regan), and its evolutionary and genetic applications.</title>
        <authorList>
            <person name="Jiang W."/>
        </authorList>
    </citation>
    <scope>NUCLEOTIDE SEQUENCE [LARGE SCALE GENOMIC DNA]</scope>
    <source>
        <strain evidence="4">AG-KIZ</strain>
        <tissue evidence="4">Muscle</tissue>
    </source>
</reference>
<dbReference type="GO" id="GO:0016020">
    <property type="term" value="C:membrane"/>
    <property type="evidence" value="ECO:0007669"/>
    <property type="project" value="TreeGrafter"/>
</dbReference>
<name>A0A3N0YM32_ANAGA</name>
<feature type="signal peptide" evidence="2">
    <location>
        <begin position="1"/>
        <end position="26"/>
    </location>
</feature>
<dbReference type="GO" id="GO:0022829">
    <property type="term" value="F:wide pore channel activity"/>
    <property type="evidence" value="ECO:0007669"/>
    <property type="project" value="TreeGrafter"/>
</dbReference>
<dbReference type="InterPro" id="IPR035892">
    <property type="entry name" value="C2_domain_sf"/>
</dbReference>
<dbReference type="OrthoDB" id="73919at2759"/>
<dbReference type="GO" id="GO:0001771">
    <property type="term" value="P:immunological synapse formation"/>
    <property type="evidence" value="ECO:0007669"/>
    <property type="project" value="TreeGrafter"/>
</dbReference>
<dbReference type="PANTHER" id="PTHR46096:SF3">
    <property type="entry name" value="PERFORIN-1"/>
    <property type="match status" value="1"/>
</dbReference>
<evidence type="ECO:0000313" key="4">
    <source>
        <dbReference type="EMBL" id="ROL46788.1"/>
    </source>
</evidence>
<feature type="chain" id="PRO_5018137528" evidence="2">
    <location>
        <begin position="27"/>
        <end position="136"/>
    </location>
</feature>
<comment type="caution">
    <text evidence="4">The sequence shown here is derived from an EMBL/GenBank/DDBJ whole genome shotgun (WGS) entry which is preliminary data.</text>
</comment>
<dbReference type="InterPro" id="IPR000008">
    <property type="entry name" value="C2_dom"/>
</dbReference>
<dbReference type="PANTHER" id="PTHR46096">
    <property type="entry name" value="PERFORIN-1"/>
    <property type="match status" value="1"/>
</dbReference>
<keyword evidence="5" id="KW-1185">Reference proteome</keyword>
<dbReference type="SMART" id="SM00239">
    <property type="entry name" value="C2"/>
    <property type="match status" value="1"/>
</dbReference>
<organism evidence="4 5">
    <name type="scientific">Anabarilius grahami</name>
    <name type="common">Kanglang fish</name>
    <name type="synonym">Barilius grahami</name>
    <dbReference type="NCBI Taxonomy" id="495550"/>
    <lineage>
        <taxon>Eukaryota</taxon>
        <taxon>Metazoa</taxon>
        <taxon>Chordata</taxon>
        <taxon>Craniata</taxon>
        <taxon>Vertebrata</taxon>
        <taxon>Euteleostomi</taxon>
        <taxon>Actinopterygii</taxon>
        <taxon>Neopterygii</taxon>
        <taxon>Teleostei</taxon>
        <taxon>Ostariophysi</taxon>
        <taxon>Cypriniformes</taxon>
        <taxon>Xenocyprididae</taxon>
        <taxon>Xenocypridinae</taxon>
        <taxon>Xenocypridinae incertae sedis</taxon>
        <taxon>Anabarilius</taxon>
    </lineage>
</organism>
<dbReference type="Pfam" id="PF00168">
    <property type="entry name" value="C2"/>
    <property type="match status" value="1"/>
</dbReference>
<proteinExistence type="predicted"/>
<evidence type="ECO:0000259" key="3">
    <source>
        <dbReference type="PROSITE" id="PS50004"/>
    </source>
</evidence>
<dbReference type="Gene3D" id="2.60.40.150">
    <property type="entry name" value="C2 domain"/>
    <property type="match status" value="1"/>
</dbReference>
<sequence>MAIFYHLRLMSLAVLMLVSQQDFANAAVRVYNMQATNLAASNMFGSKPDPYVKVWCGSSYGGMTDFQQSTRNPVWVAEFNFPNCQAYDNLKLELWDKDRTSDDDLLGTCTTSVQRGSNTEHCSLKKGTLSYSYTTR</sequence>
<evidence type="ECO:0000256" key="2">
    <source>
        <dbReference type="SAM" id="SignalP"/>
    </source>
</evidence>
<evidence type="ECO:0000256" key="1">
    <source>
        <dbReference type="ARBA" id="ARBA00022729"/>
    </source>
</evidence>
<dbReference type="AlphaFoldDB" id="A0A3N0YM32"/>
<gene>
    <name evidence="4" type="ORF">DPX16_1425</name>
</gene>
<dbReference type="InterPro" id="IPR052784">
    <property type="entry name" value="Perforin-1_pore-forming"/>
</dbReference>
<dbReference type="EMBL" id="RJVU01036813">
    <property type="protein sequence ID" value="ROL46788.1"/>
    <property type="molecule type" value="Genomic_DNA"/>
</dbReference>
<keyword evidence="1 2" id="KW-0732">Signal</keyword>
<dbReference type="GO" id="GO:0001913">
    <property type="term" value="P:T cell mediated cytotoxicity"/>
    <property type="evidence" value="ECO:0007669"/>
    <property type="project" value="TreeGrafter"/>
</dbReference>
<dbReference type="CDD" id="cd00030">
    <property type="entry name" value="C2"/>
    <property type="match status" value="1"/>
</dbReference>
<protein>
    <submittedName>
        <fullName evidence="4">Perforin-1</fullName>
    </submittedName>
</protein>
<dbReference type="SUPFAM" id="SSF49562">
    <property type="entry name" value="C2 domain (Calcium/lipid-binding domain, CaLB)"/>
    <property type="match status" value="1"/>
</dbReference>
<feature type="domain" description="C2" evidence="3">
    <location>
        <begin position="8"/>
        <end position="126"/>
    </location>
</feature>
<dbReference type="Proteomes" id="UP000281406">
    <property type="component" value="Unassembled WGS sequence"/>
</dbReference>
<dbReference type="GO" id="GO:0051607">
    <property type="term" value="P:defense response to virus"/>
    <property type="evidence" value="ECO:0007669"/>
    <property type="project" value="TreeGrafter"/>
</dbReference>
<dbReference type="PROSITE" id="PS50004">
    <property type="entry name" value="C2"/>
    <property type="match status" value="1"/>
</dbReference>
<evidence type="ECO:0000313" key="5">
    <source>
        <dbReference type="Proteomes" id="UP000281406"/>
    </source>
</evidence>
<accession>A0A3N0YM32</accession>